<dbReference type="InterPro" id="IPR058513">
    <property type="entry name" value="DUF8200"/>
</dbReference>
<protein>
    <submittedName>
        <fullName evidence="2">Uncharacterized protein</fullName>
    </submittedName>
</protein>
<reference evidence="2" key="1">
    <citation type="submission" date="2022-05" db="EMBL/GenBank/DDBJ databases">
        <title>Sphingomonas sp. strain RMG20 Genome sequencing and assembly.</title>
        <authorList>
            <person name="Kim I."/>
        </authorList>
    </citation>
    <scope>NUCLEOTIDE SEQUENCE</scope>
    <source>
        <strain evidence="2">RMG20</strain>
    </source>
</reference>
<evidence type="ECO:0000313" key="2">
    <source>
        <dbReference type="EMBL" id="URW75923.1"/>
    </source>
</evidence>
<gene>
    <name evidence="2" type="ORF">M9980_01445</name>
</gene>
<name>A0ABY4TU40_9SPHN</name>
<sequence>MNTVLKIAAASLAILGSVPAVAQSYYTAKPAAELKKASLVTRSTLWKCADGVCAANKAGERDSVLCELVVQRVGKLESFSAGGAAFAPEALDKCNARAR</sequence>
<dbReference type="RefSeq" id="WP_250752607.1">
    <property type="nucleotide sequence ID" value="NZ_CP098401.1"/>
</dbReference>
<feature type="signal peptide" evidence="1">
    <location>
        <begin position="1"/>
        <end position="22"/>
    </location>
</feature>
<keyword evidence="1" id="KW-0732">Signal</keyword>
<keyword evidence="3" id="KW-1185">Reference proteome</keyword>
<organism evidence="2 3">
    <name type="scientific">Sphingomonas donggukensis</name>
    <dbReference type="NCBI Taxonomy" id="2949093"/>
    <lineage>
        <taxon>Bacteria</taxon>
        <taxon>Pseudomonadati</taxon>
        <taxon>Pseudomonadota</taxon>
        <taxon>Alphaproteobacteria</taxon>
        <taxon>Sphingomonadales</taxon>
        <taxon>Sphingomonadaceae</taxon>
        <taxon>Sphingomonas</taxon>
    </lineage>
</organism>
<proteinExistence type="predicted"/>
<dbReference type="Proteomes" id="UP001055580">
    <property type="component" value="Chromosome"/>
</dbReference>
<dbReference type="Pfam" id="PF26624">
    <property type="entry name" value="DUF8200"/>
    <property type="match status" value="1"/>
</dbReference>
<dbReference type="InterPro" id="IPR058067">
    <property type="entry name" value="CC_3452-like"/>
</dbReference>
<evidence type="ECO:0000313" key="3">
    <source>
        <dbReference type="Proteomes" id="UP001055580"/>
    </source>
</evidence>
<feature type="chain" id="PRO_5047469157" evidence="1">
    <location>
        <begin position="23"/>
        <end position="99"/>
    </location>
</feature>
<dbReference type="NCBIfam" id="NF047636">
    <property type="entry name" value="CC_3452_fam"/>
    <property type="match status" value="1"/>
</dbReference>
<accession>A0ABY4TU40</accession>
<evidence type="ECO:0000256" key="1">
    <source>
        <dbReference type="SAM" id="SignalP"/>
    </source>
</evidence>
<dbReference type="EMBL" id="CP098401">
    <property type="protein sequence ID" value="URW75923.1"/>
    <property type="molecule type" value="Genomic_DNA"/>
</dbReference>